<reference evidence="2 3" key="1">
    <citation type="submission" date="2016-10" db="EMBL/GenBank/DDBJ databases">
        <title>Genome sequence of the basidiomycete white-rot fungus Trametes pubescens.</title>
        <authorList>
            <person name="Makela M.R."/>
            <person name="Granchi Z."/>
            <person name="Peng M."/>
            <person name="De Vries R.P."/>
            <person name="Grigoriev I."/>
            <person name="Riley R."/>
            <person name="Hilden K."/>
        </authorList>
    </citation>
    <scope>NUCLEOTIDE SEQUENCE [LARGE SCALE GENOMIC DNA]</scope>
    <source>
        <strain evidence="2 3">FBCC735</strain>
    </source>
</reference>
<accession>A0A1M2VY67</accession>
<dbReference type="OrthoDB" id="10262413at2759"/>
<dbReference type="AlphaFoldDB" id="A0A1M2VY67"/>
<dbReference type="GO" id="GO:0004029">
    <property type="term" value="F:aldehyde dehydrogenase (NAD+) activity"/>
    <property type="evidence" value="ECO:0007669"/>
    <property type="project" value="TreeGrafter"/>
</dbReference>
<dbReference type="InterPro" id="IPR036291">
    <property type="entry name" value="NAD(P)-bd_dom_sf"/>
</dbReference>
<gene>
    <name evidence="2" type="ORF">TRAPUB_10900</name>
</gene>
<dbReference type="GO" id="GO:0005737">
    <property type="term" value="C:cytoplasm"/>
    <property type="evidence" value="ECO:0007669"/>
    <property type="project" value="TreeGrafter"/>
</dbReference>
<feature type="domain" description="Semialdehyde dehydrogenase NAD-binding" evidence="1">
    <location>
        <begin position="7"/>
        <end position="117"/>
    </location>
</feature>
<dbReference type="InterPro" id="IPR016040">
    <property type="entry name" value="NAD(P)-bd_dom"/>
</dbReference>
<comment type="caution">
    <text evidence="2">The sequence shown here is derived from an EMBL/GenBank/DDBJ whole genome shotgun (WGS) entry which is preliminary data.</text>
</comment>
<dbReference type="InterPro" id="IPR051783">
    <property type="entry name" value="NAD(P)-dependent_oxidoreduct"/>
</dbReference>
<dbReference type="Gene3D" id="3.40.50.720">
    <property type="entry name" value="NAD(P)-binding Rossmann-like Domain"/>
    <property type="match status" value="2"/>
</dbReference>
<dbReference type="EMBL" id="MNAD01000479">
    <property type="protein sequence ID" value="OJT12551.1"/>
    <property type="molecule type" value="Genomic_DNA"/>
</dbReference>
<dbReference type="Pfam" id="PF13460">
    <property type="entry name" value="NAD_binding_10"/>
    <property type="match status" value="1"/>
</dbReference>
<keyword evidence="3" id="KW-1185">Reference proteome</keyword>
<dbReference type="PANTHER" id="PTHR48079">
    <property type="entry name" value="PROTEIN YEEZ"/>
    <property type="match status" value="1"/>
</dbReference>
<evidence type="ECO:0000313" key="2">
    <source>
        <dbReference type="EMBL" id="OJT12551.1"/>
    </source>
</evidence>
<proteinExistence type="predicted"/>
<dbReference type="Gene3D" id="3.90.25.10">
    <property type="entry name" value="UDP-galactose 4-epimerase, domain 1"/>
    <property type="match status" value="1"/>
</dbReference>
<dbReference type="Proteomes" id="UP000184267">
    <property type="component" value="Unassembled WGS sequence"/>
</dbReference>
<dbReference type="SMART" id="SM00859">
    <property type="entry name" value="Semialdhyde_dh"/>
    <property type="match status" value="1"/>
</dbReference>
<sequence>MSSSKTTIFIIGATGYIGGSVLERLLKHPKAATFEITTLVRPAEKAKILREKFGVDAVVGSHADTDKLTALSEKADVVFSCADSDDLSAINAIFQGNKARFEKTGVKPIFIHTSGTGLITDEAKGLYATEKIWHDSRPEEIEALPDNAFHRNVDLPIVNADKKGWLLGFIVLPSTIYGLASGQLVDAGVINRRSAQIPLLIKLSIARGQGGMVGQGKAIWNSVHIDDMADFYLILFNAALEKRENIPHGREGFYYSENGEHTWYDLCKTIAKELHAKGASKTDEPTTFTDEELIKAIGSLAGANLALGSNARARGEQARALGWKPKYTTEDLFASIKPEVEVALKA</sequence>
<name>A0A1M2VY67_TRAPU</name>
<dbReference type="STRING" id="154538.A0A1M2VY67"/>
<dbReference type="GO" id="GO:0051287">
    <property type="term" value="F:NAD binding"/>
    <property type="evidence" value="ECO:0007669"/>
    <property type="project" value="InterPro"/>
</dbReference>
<dbReference type="OMA" id="ASHEDKA"/>
<evidence type="ECO:0000259" key="1">
    <source>
        <dbReference type="SMART" id="SM00859"/>
    </source>
</evidence>
<dbReference type="SUPFAM" id="SSF51735">
    <property type="entry name" value="NAD(P)-binding Rossmann-fold domains"/>
    <property type="match status" value="1"/>
</dbReference>
<organism evidence="2 3">
    <name type="scientific">Trametes pubescens</name>
    <name type="common">White-rot fungus</name>
    <dbReference type="NCBI Taxonomy" id="154538"/>
    <lineage>
        <taxon>Eukaryota</taxon>
        <taxon>Fungi</taxon>
        <taxon>Dikarya</taxon>
        <taxon>Basidiomycota</taxon>
        <taxon>Agaricomycotina</taxon>
        <taxon>Agaricomycetes</taxon>
        <taxon>Polyporales</taxon>
        <taxon>Polyporaceae</taxon>
        <taxon>Trametes</taxon>
    </lineage>
</organism>
<protein>
    <recommendedName>
        <fullName evidence="1">Semialdehyde dehydrogenase NAD-binding domain-containing protein</fullName>
    </recommendedName>
</protein>
<evidence type="ECO:0000313" key="3">
    <source>
        <dbReference type="Proteomes" id="UP000184267"/>
    </source>
</evidence>
<dbReference type="PANTHER" id="PTHR48079:SF6">
    <property type="entry name" value="NAD(P)-BINDING DOMAIN-CONTAINING PROTEIN-RELATED"/>
    <property type="match status" value="1"/>
</dbReference>
<dbReference type="GO" id="GO:1901607">
    <property type="term" value="P:alpha-amino acid biosynthetic process"/>
    <property type="evidence" value="ECO:0007669"/>
    <property type="project" value="UniProtKB-ARBA"/>
</dbReference>
<dbReference type="InterPro" id="IPR000534">
    <property type="entry name" value="Semialdehyde_DH_NAD-bd"/>
</dbReference>